<evidence type="ECO:0000313" key="3">
    <source>
        <dbReference type="EMBL" id="MBM7123435.1"/>
    </source>
</evidence>
<dbReference type="SUPFAM" id="SSF81901">
    <property type="entry name" value="HCP-like"/>
    <property type="match status" value="1"/>
</dbReference>
<evidence type="ECO:0000256" key="1">
    <source>
        <dbReference type="SAM" id="MobiDB-lite"/>
    </source>
</evidence>
<dbReference type="InterPro" id="IPR011990">
    <property type="entry name" value="TPR-like_helical_dom_sf"/>
</dbReference>
<name>A0ABS2JWP7_9GAMM</name>
<feature type="signal peptide" evidence="2">
    <location>
        <begin position="1"/>
        <end position="22"/>
    </location>
</feature>
<accession>A0ABS2JWP7</accession>
<dbReference type="EMBL" id="JADIKC010000012">
    <property type="protein sequence ID" value="MBM7123435.1"/>
    <property type="molecule type" value="Genomic_DNA"/>
</dbReference>
<protein>
    <submittedName>
        <fullName evidence="3">Sel1 repeat family protein</fullName>
    </submittedName>
</protein>
<dbReference type="InterPro" id="IPR006597">
    <property type="entry name" value="Sel1-like"/>
</dbReference>
<evidence type="ECO:0000313" key="4">
    <source>
        <dbReference type="Proteomes" id="UP001430065"/>
    </source>
</evidence>
<keyword evidence="4" id="KW-1185">Reference proteome</keyword>
<organism evidence="3 4">
    <name type="scientific">Dyella kyungheensis</name>
    <dbReference type="NCBI Taxonomy" id="1242174"/>
    <lineage>
        <taxon>Bacteria</taxon>
        <taxon>Pseudomonadati</taxon>
        <taxon>Pseudomonadota</taxon>
        <taxon>Gammaproteobacteria</taxon>
        <taxon>Lysobacterales</taxon>
        <taxon>Rhodanobacteraceae</taxon>
        <taxon>Dyella</taxon>
    </lineage>
</organism>
<feature type="region of interest" description="Disordered" evidence="1">
    <location>
        <begin position="224"/>
        <end position="245"/>
    </location>
</feature>
<dbReference type="SMART" id="SM00671">
    <property type="entry name" value="SEL1"/>
    <property type="match status" value="1"/>
</dbReference>
<reference evidence="3 4" key="1">
    <citation type="submission" date="2020-10" db="EMBL/GenBank/DDBJ databases">
        <title>Phylogeny of dyella-like bacteria.</title>
        <authorList>
            <person name="Fu J."/>
        </authorList>
    </citation>
    <scope>NUCLEOTIDE SEQUENCE [LARGE SCALE GENOMIC DNA]</scope>
    <source>
        <strain evidence="3 4">THG-B117</strain>
    </source>
</reference>
<keyword evidence="2" id="KW-0732">Signal</keyword>
<feature type="chain" id="PRO_5045598732" evidence="2">
    <location>
        <begin position="23"/>
        <end position="245"/>
    </location>
</feature>
<comment type="caution">
    <text evidence="3">The sequence shown here is derived from an EMBL/GenBank/DDBJ whole genome shotgun (WGS) entry which is preliminary data.</text>
</comment>
<evidence type="ECO:0000256" key="2">
    <source>
        <dbReference type="SAM" id="SignalP"/>
    </source>
</evidence>
<dbReference type="Proteomes" id="UP001430065">
    <property type="component" value="Unassembled WGS sequence"/>
</dbReference>
<dbReference type="RefSeq" id="WP_204637890.1">
    <property type="nucleotide sequence ID" value="NZ_JADIKC010000012.1"/>
</dbReference>
<gene>
    <name evidence="3" type="ORF">ISP20_19890</name>
</gene>
<proteinExistence type="predicted"/>
<dbReference type="Gene3D" id="1.25.40.10">
    <property type="entry name" value="Tetratricopeptide repeat domain"/>
    <property type="match status" value="1"/>
</dbReference>
<sequence>MGRLAVMGMVILVLAWAGHASAQQADDATDIKRSTELLGGMESPLFVDAHSDLRYRNKGMESYREGRRRDAFHYFRLASRYADKTSQALVGIMYWTGDGVAKDRALGYAWMDLAASRGYPELQRQRQLYMDQLSDAERAKAAQLRPTLDADYGDVAGAKRLTLEIGSSRAQVTGSHVGWVGTVTASYGDNTVQDFSKYDKALHMNTAEYLQVKDVQWGLQMNSRVNVGDPEPVEPPRANSTRPAA</sequence>